<evidence type="ECO:0008006" key="4">
    <source>
        <dbReference type="Google" id="ProtNLM"/>
    </source>
</evidence>
<feature type="compositionally biased region" description="Basic and acidic residues" evidence="1">
    <location>
        <begin position="119"/>
        <end position="131"/>
    </location>
</feature>
<dbReference type="OrthoDB" id="8446590at2"/>
<dbReference type="AlphaFoldDB" id="A0A1H0HBD5"/>
<accession>A0A1H0HBD5</accession>
<dbReference type="RefSeq" id="WP_090672780.1">
    <property type="nucleotide sequence ID" value="NZ_FNIT01000004.1"/>
</dbReference>
<dbReference type="Proteomes" id="UP000198793">
    <property type="component" value="Unassembled WGS sequence"/>
</dbReference>
<feature type="region of interest" description="Disordered" evidence="1">
    <location>
        <begin position="106"/>
        <end position="131"/>
    </location>
</feature>
<evidence type="ECO:0000313" key="3">
    <source>
        <dbReference type="Proteomes" id="UP000198793"/>
    </source>
</evidence>
<organism evidence="2 3">
    <name type="scientific">Aureimonas jatrophae</name>
    <dbReference type="NCBI Taxonomy" id="1166073"/>
    <lineage>
        <taxon>Bacteria</taxon>
        <taxon>Pseudomonadati</taxon>
        <taxon>Pseudomonadota</taxon>
        <taxon>Alphaproteobacteria</taxon>
        <taxon>Hyphomicrobiales</taxon>
        <taxon>Aurantimonadaceae</taxon>
        <taxon>Aureimonas</taxon>
    </lineage>
</organism>
<proteinExistence type="predicted"/>
<evidence type="ECO:0000313" key="2">
    <source>
        <dbReference type="EMBL" id="SDO16499.1"/>
    </source>
</evidence>
<evidence type="ECO:0000256" key="1">
    <source>
        <dbReference type="SAM" id="MobiDB-lite"/>
    </source>
</evidence>
<name>A0A1H0HBD5_9HYPH</name>
<sequence>MRIWRDVVGDRLLGGVLGVVLLLSFAFQLADASRAAAAVMSPGPLTVLCTSSGGVAHRPLREHGAKPCPCAELCAAGLHVQSVTDPSQTSGIPIRFADRIEIAADGAAPLTSHPSGRTYEARGPPRHDEPT</sequence>
<dbReference type="STRING" id="1166073.SAMN05192530_10412"/>
<dbReference type="EMBL" id="FNIT01000004">
    <property type="protein sequence ID" value="SDO16499.1"/>
    <property type="molecule type" value="Genomic_DNA"/>
</dbReference>
<reference evidence="2 3" key="1">
    <citation type="submission" date="2016-10" db="EMBL/GenBank/DDBJ databases">
        <authorList>
            <person name="de Groot N.N."/>
        </authorList>
    </citation>
    <scope>NUCLEOTIDE SEQUENCE [LARGE SCALE GENOMIC DNA]</scope>
    <source>
        <strain evidence="3">L7-484,KACC 16230,DSM 25025</strain>
    </source>
</reference>
<gene>
    <name evidence="2" type="ORF">SAMN05192530_10412</name>
</gene>
<protein>
    <recommendedName>
        <fullName evidence="4">DUF2946 domain-containing protein</fullName>
    </recommendedName>
</protein>
<keyword evidence="3" id="KW-1185">Reference proteome</keyword>